<dbReference type="InterPro" id="IPR050738">
    <property type="entry name" value="Sulfatase"/>
</dbReference>
<proteinExistence type="inferred from homology"/>
<reference evidence="7" key="1">
    <citation type="submission" date="2021-01" db="EMBL/GenBank/DDBJ databases">
        <title>Modified the classification status of verrucomicrobia.</title>
        <authorList>
            <person name="Feng X."/>
        </authorList>
    </citation>
    <scope>NUCLEOTIDE SEQUENCE</scope>
    <source>
        <strain evidence="7">KCTC 13126</strain>
    </source>
</reference>
<evidence type="ECO:0000256" key="3">
    <source>
        <dbReference type="ARBA" id="ARBA00022801"/>
    </source>
</evidence>
<evidence type="ECO:0000256" key="2">
    <source>
        <dbReference type="ARBA" id="ARBA00022723"/>
    </source>
</evidence>
<evidence type="ECO:0000256" key="4">
    <source>
        <dbReference type="ARBA" id="ARBA00022837"/>
    </source>
</evidence>
<name>A0A934RSU9_9BACT</name>
<dbReference type="PANTHER" id="PTHR42693:SF53">
    <property type="entry name" value="ENDO-4-O-SULFATASE"/>
    <property type="match status" value="1"/>
</dbReference>
<keyword evidence="3 7" id="KW-0378">Hydrolase</keyword>
<dbReference type="PROSITE" id="PS00149">
    <property type="entry name" value="SULFATASE_2"/>
    <property type="match status" value="1"/>
</dbReference>
<accession>A0A934RSU9</accession>
<dbReference type="InterPro" id="IPR024607">
    <property type="entry name" value="Sulfatase_CS"/>
</dbReference>
<dbReference type="Gene3D" id="3.30.1120.10">
    <property type="match status" value="1"/>
</dbReference>
<protein>
    <submittedName>
        <fullName evidence="7">Sulfatase-like hydrolase/transferase</fullName>
    </submittedName>
</protein>
<dbReference type="EMBL" id="JAENIL010000004">
    <property type="protein sequence ID" value="MBK1875803.1"/>
    <property type="molecule type" value="Genomic_DNA"/>
</dbReference>
<dbReference type="Pfam" id="PF00884">
    <property type="entry name" value="Sulfatase"/>
    <property type="match status" value="1"/>
</dbReference>
<comment type="similarity">
    <text evidence="1">Belongs to the sulfatase family.</text>
</comment>
<keyword evidence="5" id="KW-0732">Signal</keyword>
<feature type="chain" id="PRO_5038119059" evidence="5">
    <location>
        <begin position="18"/>
        <end position="474"/>
    </location>
</feature>
<evidence type="ECO:0000313" key="8">
    <source>
        <dbReference type="Proteomes" id="UP000617628"/>
    </source>
</evidence>
<organism evidence="7 8">
    <name type="scientific">Pelagicoccus mobilis</name>
    <dbReference type="NCBI Taxonomy" id="415221"/>
    <lineage>
        <taxon>Bacteria</taxon>
        <taxon>Pseudomonadati</taxon>
        <taxon>Verrucomicrobiota</taxon>
        <taxon>Opitutia</taxon>
        <taxon>Puniceicoccales</taxon>
        <taxon>Pelagicoccaceae</taxon>
        <taxon>Pelagicoccus</taxon>
    </lineage>
</organism>
<dbReference type="Proteomes" id="UP000617628">
    <property type="component" value="Unassembled WGS sequence"/>
</dbReference>
<dbReference type="Gene3D" id="3.40.720.10">
    <property type="entry name" value="Alkaline Phosphatase, subunit A"/>
    <property type="match status" value="1"/>
</dbReference>
<dbReference type="InterPro" id="IPR017850">
    <property type="entry name" value="Alkaline_phosphatase_core_sf"/>
</dbReference>
<comment type="caution">
    <text evidence="7">The sequence shown here is derived from an EMBL/GenBank/DDBJ whole genome shotgun (WGS) entry which is preliminary data.</text>
</comment>
<dbReference type="GO" id="GO:0046872">
    <property type="term" value="F:metal ion binding"/>
    <property type="evidence" value="ECO:0007669"/>
    <property type="project" value="UniProtKB-KW"/>
</dbReference>
<dbReference type="InterPro" id="IPR000917">
    <property type="entry name" value="Sulfatase_N"/>
</dbReference>
<evidence type="ECO:0000259" key="6">
    <source>
        <dbReference type="Pfam" id="PF00884"/>
    </source>
</evidence>
<keyword evidence="8" id="KW-1185">Reference proteome</keyword>
<dbReference type="GO" id="GO:0004065">
    <property type="term" value="F:arylsulfatase activity"/>
    <property type="evidence" value="ECO:0007669"/>
    <property type="project" value="TreeGrafter"/>
</dbReference>
<evidence type="ECO:0000256" key="5">
    <source>
        <dbReference type="SAM" id="SignalP"/>
    </source>
</evidence>
<gene>
    <name evidence="7" type="ORF">JIN87_02925</name>
</gene>
<evidence type="ECO:0000256" key="1">
    <source>
        <dbReference type="ARBA" id="ARBA00008779"/>
    </source>
</evidence>
<sequence>MMRIPSILLSLCFSALAFSEDRRPNIVVIITDDLGYADVGFNGSSDIKTPALDKLAEGGTICSSGYAVHPFCGPSRAGLMTGRYPHEFGSQYNLPRNSDSVVGFGIPLQEVFISEVLQEAGYYTGAVGKWHLGANDEYSPNGRGFDDFFGFRGGGHKYFPNKYQAAYEKQLKAGVEVIVDNICPLERNGQEVRETEYLTDAFSREAVRFVEDASQRDQPFFLYLAYNAPHSPMEAPAEDVARYSHIPDKKRRVYAAMVDIVDRGVEQLLGALVDKGVYDNTLIVFLSDNGGKLKYGSNNAPLRGEKGETAEGGHRVPMFFHWPEVVPAGRTYEHPISALDFYPTFLSLAKASLPTGKQLDGVDIWDRFLAGESAREGEPLFSMRYEGNATQVGIRVDNWKANYDGSDWELYNLSSDPGEDHDLSSRYPERLTFLRAKANFWSDTHVEPKWIHDQERGRHWNPNLPNFEKLFDAN</sequence>
<feature type="signal peptide" evidence="5">
    <location>
        <begin position="1"/>
        <end position="17"/>
    </location>
</feature>
<feature type="domain" description="Sulfatase N-terminal" evidence="6">
    <location>
        <begin position="24"/>
        <end position="350"/>
    </location>
</feature>
<evidence type="ECO:0000313" key="7">
    <source>
        <dbReference type="EMBL" id="MBK1875803.1"/>
    </source>
</evidence>
<dbReference type="PANTHER" id="PTHR42693">
    <property type="entry name" value="ARYLSULFATASE FAMILY MEMBER"/>
    <property type="match status" value="1"/>
</dbReference>
<keyword evidence="4" id="KW-0106">Calcium</keyword>
<dbReference type="RefSeq" id="WP_200354019.1">
    <property type="nucleotide sequence ID" value="NZ_JAENIL010000004.1"/>
</dbReference>
<dbReference type="AlphaFoldDB" id="A0A934RSU9"/>
<keyword evidence="2" id="KW-0479">Metal-binding</keyword>
<dbReference type="SUPFAM" id="SSF53649">
    <property type="entry name" value="Alkaline phosphatase-like"/>
    <property type="match status" value="1"/>
</dbReference>